<dbReference type="EMBL" id="WUBR01000003">
    <property type="protein sequence ID" value="MWV29223.1"/>
    <property type="molecule type" value="Genomic_DNA"/>
</dbReference>
<dbReference type="PROSITE" id="PS52016">
    <property type="entry name" value="TONB_DEPENDENT_REC_3"/>
    <property type="match status" value="1"/>
</dbReference>
<comment type="similarity">
    <text evidence="11 13">Belongs to the TonB-dependent receptor family.</text>
</comment>
<evidence type="ECO:0000256" key="8">
    <source>
        <dbReference type="ARBA" id="ARBA00023077"/>
    </source>
</evidence>
<gene>
    <name evidence="16" type="ORF">GRF63_15065</name>
</gene>
<dbReference type="Pfam" id="PF07715">
    <property type="entry name" value="Plug"/>
    <property type="match status" value="1"/>
</dbReference>
<evidence type="ECO:0000256" key="10">
    <source>
        <dbReference type="ARBA" id="ARBA00023237"/>
    </source>
</evidence>
<keyword evidence="4" id="KW-0410">Iron transport</keyword>
<keyword evidence="2 11" id="KW-0813">Transport</keyword>
<protein>
    <submittedName>
        <fullName evidence="16">TonB-dependent receptor</fullName>
    </submittedName>
</protein>
<evidence type="ECO:0000256" key="9">
    <source>
        <dbReference type="ARBA" id="ARBA00023136"/>
    </source>
</evidence>
<evidence type="ECO:0000256" key="11">
    <source>
        <dbReference type="PROSITE-ProRule" id="PRU01360"/>
    </source>
</evidence>
<keyword evidence="10 11" id="KW-0998">Cell outer membrane</keyword>
<keyword evidence="7" id="KW-0406">Ion transport</keyword>
<feature type="short sequence motif" description="TonB box" evidence="12">
    <location>
        <begin position="90"/>
        <end position="96"/>
    </location>
</feature>
<dbReference type="Pfam" id="PF00593">
    <property type="entry name" value="TonB_dep_Rec_b-barrel"/>
    <property type="match status" value="1"/>
</dbReference>
<dbReference type="InterPro" id="IPR012910">
    <property type="entry name" value="Plug_dom"/>
</dbReference>
<evidence type="ECO:0000256" key="6">
    <source>
        <dbReference type="ARBA" id="ARBA00023004"/>
    </source>
</evidence>
<keyword evidence="5 11" id="KW-0812">Transmembrane</keyword>
<dbReference type="GO" id="GO:0006826">
    <property type="term" value="P:iron ion transport"/>
    <property type="evidence" value="ECO:0007669"/>
    <property type="project" value="UniProtKB-KW"/>
</dbReference>
<evidence type="ECO:0000256" key="5">
    <source>
        <dbReference type="ARBA" id="ARBA00022692"/>
    </source>
</evidence>
<dbReference type="Gene3D" id="2.40.170.20">
    <property type="entry name" value="TonB-dependent receptor, beta-barrel domain"/>
    <property type="match status" value="1"/>
</dbReference>
<dbReference type="InterPro" id="IPR000531">
    <property type="entry name" value="Beta-barrel_TonB"/>
</dbReference>
<keyword evidence="8 12" id="KW-0798">TonB box</keyword>
<evidence type="ECO:0000313" key="16">
    <source>
        <dbReference type="EMBL" id="MWV29223.1"/>
    </source>
</evidence>
<feature type="domain" description="TonB-dependent receptor plug" evidence="15">
    <location>
        <begin position="103"/>
        <end position="210"/>
    </location>
</feature>
<keyword evidence="16" id="KW-0675">Receptor</keyword>
<proteinExistence type="inferred from homology"/>
<dbReference type="PANTHER" id="PTHR32552:SF81">
    <property type="entry name" value="TONB-DEPENDENT OUTER MEMBRANE RECEPTOR"/>
    <property type="match status" value="1"/>
</dbReference>
<accession>A0A844XHM0</accession>
<keyword evidence="17" id="KW-1185">Reference proteome</keyword>
<evidence type="ECO:0000313" key="17">
    <source>
        <dbReference type="Proteomes" id="UP000461409"/>
    </source>
</evidence>
<evidence type="ECO:0000256" key="1">
    <source>
        <dbReference type="ARBA" id="ARBA00004571"/>
    </source>
</evidence>
<reference evidence="16 17" key="2">
    <citation type="submission" date="2020-02" db="EMBL/GenBank/DDBJ databases">
        <title>Erythrobacter dongmakensis sp. nov., isolated from a tidal mudflat.</title>
        <authorList>
            <person name="Kim I.S."/>
        </authorList>
    </citation>
    <scope>NUCLEOTIDE SEQUENCE [LARGE SCALE GENOMIC DNA]</scope>
    <source>
        <strain evidence="16 17">GH3-10</strain>
    </source>
</reference>
<keyword evidence="3 11" id="KW-1134">Transmembrane beta strand</keyword>
<evidence type="ECO:0000256" key="4">
    <source>
        <dbReference type="ARBA" id="ARBA00022496"/>
    </source>
</evidence>
<dbReference type="SUPFAM" id="SSF56935">
    <property type="entry name" value="Porins"/>
    <property type="match status" value="1"/>
</dbReference>
<keyword evidence="6" id="KW-0408">Iron</keyword>
<dbReference type="Proteomes" id="UP000461409">
    <property type="component" value="Unassembled WGS sequence"/>
</dbReference>
<dbReference type="InterPro" id="IPR010916">
    <property type="entry name" value="TonB_box_CS"/>
</dbReference>
<evidence type="ECO:0000259" key="15">
    <source>
        <dbReference type="Pfam" id="PF07715"/>
    </source>
</evidence>
<dbReference type="InterPro" id="IPR039426">
    <property type="entry name" value="TonB-dep_rcpt-like"/>
</dbReference>
<dbReference type="PANTHER" id="PTHR32552">
    <property type="entry name" value="FERRICHROME IRON RECEPTOR-RELATED"/>
    <property type="match status" value="1"/>
</dbReference>
<name>A0A844XHM0_9SPHN</name>
<comment type="caution">
    <text evidence="16">The sequence shown here is derived from an EMBL/GenBank/DDBJ whole genome shotgun (WGS) entry which is preliminary data.</text>
</comment>
<organism evidence="16 17">
    <name type="scientific">Aurantiacibacter rhizosphaerae</name>
    <dbReference type="NCBI Taxonomy" id="2691582"/>
    <lineage>
        <taxon>Bacteria</taxon>
        <taxon>Pseudomonadati</taxon>
        <taxon>Pseudomonadota</taxon>
        <taxon>Alphaproteobacteria</taxon>
        <taxon>Sphingomonadales</taxon>
        <taxon>Erythrobacteraceae</taxon>
        <taxon>Aurantiacibacter</taxon>
    </lineage>
</organism>
<feature type="domain" description="TonB-dependent receptor-like beta-barrel" evidence="14">
    <location>
        <begin position="305"/>
        <end position="751"/>
    </location>
</feature>
<dbReference type="AlphaFoldDB" id="A0A844XHM0"/>
<evidence type="ECO:0000256" key="12">
    <source>
        <dbReference type="PROSITE-ProRule" id="PRU10143"/>
    </source>
</evidence>
<evidence type="ECO:0000256" key="7">
    <source>
        <dbReference type="ARBA" id="ARBA00023065"/>
    </source>
</evidence>
<reference evidence="16 17" key="1">
    <citation type="submission" date="2019-12" db="EMBL/GenBank/DDBJ databases">
        <authorList>
            <person name="Lee S.D."/>
        </authorList>
    </citation>
    <scope>NUCLEOTIDE SEQUENCE [LARGE SCALE GENOMIC DNA]</scope>
    <source>
        <strain evidence="16 17">GH3-10</strain>
    </source>
</reference>
<evidence type="ECO:0000256" key="13">
    <source>
        <dbReference type="RuleBase" id="RU003357"/>
    </source>
</evidence>
<sequence length="793" mass="86133">MVTAVYPAPLETSRQVQFAVVVRPILWQMRCKFVQTQMRLLQGSGLMTRTARPILKGTGSAIATAGVLALAATAVPAHAQEQVSEELGNTIVVTAQKREQNVLEVPVAVTAIGDNVLEAAQVNEFEDLTSVSPSLTITAGGSQAGHSIALRGVGTVAFSTAVESSVLVVVDDVALLQAGQAFSSISDPQRVEILRGPQGTLFGKNASAGVVNIVTRDPTDYFTGYGQVSVTDDEQYRAEAALSGPINDAGGFRVSGYWSDYDGYLDNLTTGSTLGGENTWGVRGKLQQEYGAVTFTLTADYGEATDSLLPDTYLRVDRANGANADYDLTGITPGKDNNVVRNNVDRFGDSDQLIASFKADIDLGFATLSSITSYQDWRYDSINDQDGTADAVIRHDTTYNAEQFAQEIRLTSPTDGFFDYIVGLYYSDGTTDRSFIRTSPIPPLKQNWDSAADTTSYAAFAQLGFDISDTTMLTVGGRVNHEKIGVFFQDNRPATPIQYSGSDSETAVTGKIALQQFFDNGLMAFASIATGYKGQAYDVSSGFDQRRADNPIASEDSINYEIGLSGRALGGDAQFQLVGFWTDYDNFQAQGVNAQLLAPQFELTNVGKLRTRGIEFETYYSPTDTLTLFGSAAYVDAQIREFPDAQCYFGQTAAEGCVFDPTINQPVQDLAGEQLGNSPDFKFNMGFDYSQPISQSISLFTRGNYTWQSAVNFSLSQNPRTTQVSYGIANLAVGIEGPEDSWALSVFVNNLFDKAYASRIIDDTNPRNDPFVLTQQLPRNYERYFGARLRFGF</sequence>
<dbReference type="InterPro" id="IPR036942">
    <property type="entry name" value="Beta-barrel_TonB_sf"/>
</dbReference>
<keyword evidence="9 11" id="KW-0472">Membrane</keyword>
<comment type="subcellular location">
    <subcellularLocation>
        <location evidence="1 11">Cell outer membrane</location>
        <topology evidence="1 11">Multi-pass membrane protein</topology>
    </subcellularLocation>
</comment>
<dbReference type="GO" id="GO:0009279">
    <property type="term" value="C:cell outer membrane"/>
    <property type="evidence" value="ECO:0007669"/>
    <property type="project" value="UniProtKB-SubCell"/>
</dbReference>
<evidence type="ECO:0000256" key="2">
    <source>
        <dbReference type="ARBA" id="ARBA00022448"/>
    </source>
</evidence>
<dbReference type="PROSITE" id="PS00430">
    <property type="entry name" value="TONB_DEPENDENT_REC_1"/>
    <property type="match status" value="1"/>
</dbReference>
<evidence type="ECO:0000259" key="14">
    <source>
        <dbReference type="Pfam" id="PF00593"/>
    </source>
</evidence>
<evidence type="ECO:0000256" key="3">
    <source>
        <dbReference type="ARBA" id="ARBA00022452"/>
    </source>
</evidence>